<dbReference type="PANTHER" id="PTHR30482">
    <property type="entry name" value="HIGH-AFFINITY BRANCHED-CHAIN AMINO ACID TRANSPORT SYSTEM PERMEASE"/>
    <property type="match status" value="1"/>
</dbReference>
<evidence type="ECO:0000256" key="4">
    <source>
        <dbReference type="ARBA" id="ARBA00022989"/>
    </source>
</evidence>
<dbReference type="AlphaFoldDB" id="A0A2C7ACH3"/>
<feature type="transmembrane region" description="Helical" evidence="6">
    <location>
        <begin position="174"/>
        <end position="194"/>
    </location>
</feature>
<dbReference type="PANTHER" id="PTHR30482:SF17">
    <property type="entry name" value="ABC TRANSPORTER ATP-BINDING PROTEIN"/>
    <property type="match status" value="1"/>
</dbReference>
<dbReference type="Proteomes" id="UP000223527">
    <property type="component" value="Unassembled WGS sequence"/>
</dbReference>
<evidence type="ECO:0000256" key="1">
    <source>
        <dbReference type="ARBA" id="ARBA00004651"/>
    </source>
</evidence>
<proteinExistence type="predicted"/>
<dbReference type="GO" id="GO:0015658">
    <property type="term" value="F:branched-chain amino acid transmembrane transporter activity"/>
    <property type="evidence" value="ECO:0007669"/>
    <property type="project" value="InterPro"/>
</dbReference>
<dbReference type="GO" id="GO:0005886">
    <property type="term" value="C:plasma membrane"/>
    <property type="evidence" value="ECO:0007669"/>
    <property type="project" value="UniProtKB-SubCell"/>
</dbReference>
<dbReference type="OrthoDB" id="9804361at2"/>
<protein>
    <submittedName>
        <fullName evidence="7">Branched-chain amino acid ABC transporter permease</fullName>
    </submittedName>
</protein>
<comment type="caution">
    <text evidence="7">The sequence shown here is derived from an EMBL/GenBank/DDBJ whole genome shotgun (WGS) entry which is preliminary data.</text>
</comment>
<organism evidence="7 8">
    <name type="scientific">Teichococcus rhizosphaerae</name>
    <dbReference type="NCBI Taxonomy" id="1335062"/>
    <lineage>
        <taxon>Bacteria</taxon>
        <taxon>Pseudomonadati</taxon>
        <taxon>Pseudomonadota</taxon>
        <taxon>Alphaproteobacteria</taxon>
        <taxon>Acetobacterales</taxon>
        <taxon>Roseomonadaceae</taxon>
        <taxon>Roseomonas</taxon>
    </lineage>
</organism>
<keyword evidence="4 6" id="KW-1133">Transmembrane helix</keyword>
<feature type="transmembrane region" description="Helical" evidence="6">
    <location>
        <begin position="224"/>
        <end position="247"/>
    </location>
</feature>
<evidence type="ECO:0000313" key="8">
    <source>
        <dbReference type="Proteomes" id="UP000223527"/>
    </source>
</evidence>
<keyword evidence="8" id="KW-1185">Reference proteome</keyword>
<keyword evidence="5 6" id="KW-0472">Membrane</keyword>
<dbReference type="Pfam" id="PF02653">
    <property type="entry name" value="BPD_transp_2"/>
    <property type="match status" value="1"/>
</dbReference>
<feature type="transmembrane region" description="Helical" evidence="6">
    <location>
        <begin position="74"/>
        <end position="93"/>
    </location>
</feature>
<accession>A0A2C7ACH3</accession>
<gene>
    <name evidence="7" type="ORF">CR162_13790</name>
</gene>
<name>A0A2C7ACH3_9PROT</name>
<feature type="transmembrane region" description="Helical" evidence="6">
    <location>
        <begin position="99"/>
        <end position="118"/>
    </location>
</feature>
<dbReference type="InterPro" id="IPR001851">
    <property type="entry name" value="ABC_transp_permease"/>
</dbReference>
<evidence type="ECO:0000313" key="7">
    <source>
        <dbReference type="EMBL" id="PHK94357.1"/>
    </source>
</evidence>
<keyword evidence="3 6" id="KW-0812">Transmembrane</keyword>
<dbReference type="CDD" id="cd06581">
    <property type="entry name" value="TM_PBP1_LivM_like"/>
    <property type="match status" value="1"/>
</dbReference>
<dbReference type="EMBL" id="PDNU01000027">
    <property type="protein sequence ID" value="PHK94357.1"/>
    <property type="molecule type" value="Genomic_DNA"/>
</dbReference>
<feature type="transmembrane region" description="Helical" evidence="6">
    <location>
        <begin position="43"/>
        <end position="62"/>
    </location>
</feature>
<reference evidence="7 8" key="1">
    <citation type="submission" date="2017-10" db="EMBL/GenBank/DDBJ databases">
        <authorList>
            <person name="Banno H."/>
            <person name="Chua N.-H."/>
        </authorList>
    </citation>
    <scope>NUCLEOTIDE SEQUENCE [LARGE SCALE GENOMIC DNA]</scope>
    <source>
        <strain evidence="7 8">YW11</strain>
    </source>
</reference>
<feature type="transmembrane region" description="Helical" evidence="6">
    <location>
        <begin position="297"/>
        <end position="316"/>
    </location>
</feature>
<feature type="transmembrane region" description="Helical" evidence="6">
    <location>
        <begin position="259"/>
        <end position="285"/>
    </location>
</feature>
<evidence type="ECO:0000256" key="2">
    <source>
        <dbReference type="ARBA" id="ARBA00022475"/>
    </source>
</evidence>
<sequence length="331" mass="33574">MAADRAGGEAAVSGAGRIAAGALAAAAAGPAIAALVPPGVLLSLLAQACIYAILALSVGVLARQNGMVSFGHAAMFGAGAYLAGIGLGAPGLLPAEAALPLAVLAMAAVCFGLGLIVVRVHGIAFAMLTLALGQACFEAANKARGVTGGADGLTVALPREIFGLPAATFQRAEGMFLIAWLAMVALAALAALLARSRFGLLTEAIRENEERARFLGYGTVLPRAAVFALSGGIAAAGGVLYVLYNGFVSPETVHWSVSGSALIMALLGGTRTVWGPLAGAAVYFLLREQLVEVTERWLGLLGILLVLVMVFLPDGLSGLPRRLRRRHGAEA</sequence>
<dbReference type="InterPro" id="IPR043428">
    <property type="entry name" value="LivM-like"/>
</dbReference>
<evidence type="ECO:0000256" key="3">
    <source>
        <dbReference type="ARBA" id="ARBA00022692"/>
    </source>
</evidence>
<evidence type="ECO:0000256" key="6">
    <source>
        <dbReference type="SAM" id="Phobius"/>
    </source>
</evidence>
<comment type="subcellular location">
    <subcellularLocation>
        <location evidence="1">Cell membrane</location>
        <topology evidence="1">Multi-pass membrane protein</topology>
    </subcellularLocation>
</comment>
<keyword evidence="2" id="KW-1003">Cell membrane</keyword>
<evidence type="ECO:0000256" key="5">
    <source>
        <dbReference type="ARBA" id="ARBA00023136"/>
    </source>
</evidence>